<dbReference type="VEuPathDB" id="AmoebaDB:NAEGRDRAFT_75595"/>
<feature type="compositionally biased region" description="Basic and acidic residues" evidence="1">
    <location>
        <begin position="364"/>
        <end position="378"/>
    </location>
</feature>
<dbReference type="KEGG" id="ngr:NAEGRDRAFT_75595"/>
<dbReference type="EMBL" id="GG738926">
    <property type="protein sequence ID" value="EFC36750.1"/>
    <property type="molecule type" value="Genomic_DNA"/>
</dbReference>
<gene>
    <name evidence="2" type="ORF">NAEGRDRAFT_75595</name>
</gene>
<feature type="region of interest" description="Disordered" evidence="1">
    <location>
        <begin position="323"/>
        <end position="378"/>
    </location>
</feature>
<dbReference type="RefSeq" id="XP_002669494.1">
    <property type="nucleotide sequence ID" value="XM_002669448.1"/>
</dbReference>
<dbReference type="InParanoid" id="D2W2I1"/>
<feature type="compositionally biased region" description="Acidic residues" evidence="1">
    <location>
        <begin position="327"/>
        <end position="363"/>
    </location>
</feature>
<proteinExistence type="predicted"/>
<evidence type="ECO:0000256" key="1">
    <source>
        <dbReference type="SAM" id="MobiDB-lite"/>
    </source>
</evidence>
<name>D2W2I1_NAEGR</name>
<dbReference type="SUPFAM" id="SSF50985">
    <property type="entry name" value="RCC1/BLIP-II"/>
    <property type="match status" value="1"/>
</dbReference>
<evidence type="ECO:0000313" key="3">
    <source>
        <dbReference type="Proteomes" id="UP000006671"/>
    </source>
</evidence>
<organism evidence="3">
    <name type="scientific">Naegleria gruberi</name>
    <name type="common">Amoeba</name>
    <dbReference type="NCBI Taxonomy" id="5762"/>
    <lineage>
        <taxon>Eukaryota</taxon>
        <taxon>Discoba</taxon>
        <taxon>Heterolobosea</taxon>
        <taxon>Tetramitia</taxon>
        <taxon>Eutetramitia</taxon>
        <taxon>Vahlkampfiidae</taxon>
        <taxon>Naegleria</taxon>
    </lineage>
</organism>
<keyword evidence="3" id="KW-1185">Reference proteome</keyword>
<sequence length="498" mass="57084">MSHPSYAGVVPFPSYKGYMQENYLSSEHYPNLANLRIDQAVSDCKKSGVTICLGCNTDKDANDIKCFIVKGPGPFVIDLKIKQVFETFIESNGNQTFSWKDVKHMAYSQGFLFLSTVYKRLLVVSLNNTNLMDPLFRLNNYSQFGKNFTQIGIMQMKLYNTKTQCPLFEVEEARNLDIISMGANEPALFLILSDGNLYSLGYNYDGAAARGQKNVQTVVNLGECEIKLQRKCPKPFFIKVVGFYRRVVALSNSGTIYVCGENASQYCVSKSSGVYPNFYMFKQIELSNSVRCIDVDFGHDGIVATTDGYGIVKIQRGNIIKARGVESEDDEEESLEDESEEEEEIEEESEEESEDETQEETQEDERKEQIQLDKEENAKEESCIETQRKIVKYLQVDCLLVTVYNDSSIDVDDRNKHMTYPYKFTSPVCYPYGKVFEIDCLMWQEQHKKFAFFYWKFNKEEYSKAELMAKKVKSCYEKGIFSDVSIVTQTESLGFTFE</sequence>
<evidence type="ECO:0000313" key="2">
    <source>
        <dbReference type="EMBL" id="EFC36750.1"/>
    </source>
</evidence>
<dbReference type="InterPro" id="IPR009091">
    <property type="entry name" value="RCC1/BLIP-II"/>
</dbReference>
<dbReference type="Proteomes" id="UP000006671">
    <property type="component" value="Unassembled WGS sequence"/>
</dbReference>
<dbReference type="Gene3D" id="2.130.10.30">
    <property type="entry name" value="Regulator of chromosome condensation 1/beta-lactamase-inhibitor protein II"/>
    <property type="match status" value="1"/>
</dbReference>
<dbReference type="AlphaFoldDB" id="D2W2I1"/>
<reference evidence="2 3" key="1">
    <citation type="journal article" date="2010" name="Cell">
        <title>The genome of Naegleria gruberi illuminates early eukaryotic versatility.</title>
        <authorList>
            <person name="Fritz-Laylin L.K."/>
            <person name="Prochnik S.E."/>
            <person name="Ginger M.L."/>
            <person name="Dacks J.B."/>
            <person name="Carpenter M.L."/>
            <person name="Field M.C."/>
            <person name="Kuo A."/>
            <person name="Paredez A."/>
            <person name="Chapman J."/>
            <person name="Pham J."/>
            <person name="Shu S."/>
            <person name="Neupane R."/>
            <person name="Cipriano M."/>
            <person name="Mancuso J."/>
            <person name="Tu H."/>
            <person name="Salamov A."/>
            <person name="Lindquist E."/>
            <person name="Shapiro H."/>
            <person name="Lucas S."/>
            <person name="Grigoriev I.V."/>
            <person name="Cande W.Z."/>
            <person name="Fulton C."/>
            <person name="Rokhsar D.S."/>
            <person name="Dawson S.C."/>
        </authorList>
    </citation>
    <scope>NUCLEOTIDE SEQUENCE [LARGE SCALE GENOMIC DNA]</scope>
    <source>
        <strain evidence="2 3">NEG-M</strain>
    </source>
</reference>
<accession>D2W2I1</accession>
<protein>
    <submittedName>
        <fullName evidence="2">Predicted protein</fullName>
    </submittedName>
</protein>
<dbReference type="GeneID" id="8860988"/>